<name>A0A1Y1VD38_9FUNG</name>
<reference evidence="1 2" key="1">
    <citation type="submission" date="2016-08" db="EMBL/GenBank/DDBJ databases">
        <title>Genomes of anaerobic fungi encode conserved fungal cellulosomes for biomass hydrolysis.</title>
        <authorList>
            <consortium name="DOE Joint Genome Institute"/>
            <person name="Haitjema C.H."/>
            <person name="Gilmore S.P."/>
            <person name="Henske J.K."/>
            <person name="Solomon K.V."/>
            <person name="De Groot R."/>
            <person name="Kuo A."/>
            <person name="Mondo S.J."/>
            <person name="Salamov A.A."/>
            <person name="Labutti K."/>
            <person name="Zhao Z."/>
            <person name="Chiniquy J."/>
            <person name="Barry K."/>
            <person name="Brewer H.M."/>
            <person name="Purvine S.O."/>
            <person name="Wright A.T."/>
            <person name="Boxma B."/>
            <person name="Van Alen T."/>
            <person name="Hackstein J.H."/>
            <person name="Baker S.E."/>
            <person name="Grigoriev I.V."/>
            <person name="O'Malley M.A."/>
        </authorList>
    </citation>
    <scope>NUCLEOTIDE SEQUENCE [LARGE SCALE GENOMIC DNA]</scope>
    <source>
        <strain evidence="2">finn</strain>
    </source>
</reference>
<reference evidence="1 2" key="2">
    <citation type="submission" date="2016-08" db="EMBL/GenBank/DDBJ databases">
        <title>Pervasive Adenine N6-methylation of Active Genes in Fungi.</title>
        <authorList>
            <consortium name="DOE Joint Genome Institute"/>
            <person name="Mondo S.J."/>
            <person name="Dannebaum R.O."/>
            <person name="Kuo R.C."/>
            <person name="Labutti K."/>
            <person name="Haridas S."/>
            <person name="Kuo A."/>
            <person name="Salamov A."/>
            <person name="Ahrendt S.R."/>
            <person name="Lipzen A."/>
            <person name="Sullivan W."/>
            <person name="Andreopoulos W.B."/>
            <person name="Clum A."/>
            <person name="Lindquist E."/>
            <person name="Daum C."/>
            <person name="Ramamoorthy G.K."/>
            <person name="Gryganskyi A."/>
            <person name="Culley D."/>
            <person name="Magnuson J.K."/>
            <person name="James T.Y."/>
            <person name="O'Malley M.A."/>
            <person name="Stajich J.E."/>
            <person name="Spatafora J.W."/>
            <person name="Visel A."/>
            <person name="Grigoriev I.V."/>
        </authorList>
    </citation>
    <scope>NUCLEOTIDE SEQUENCE [LARGE SCALE GENOMIC DNA]</scope>
    <source>
        <strain evidence="2">finn</strain>
    </source>
</reference>
<sequence length="161" mass="18535">MTACDYLKRLSSTNCEKMFASRTQSQSNRDEFSRTAPRSIHQRCHSLSNSLIPLFNSICRYPYSRQTIMENKDEVKIISPVAVKPLKSSQSLSFISLSKKYDEPDSYNNTNDVVYERYPLKLSNSIKQPTPNDKQNDAMVELLEIFAQQVSMDTVETKSIY</sequence>
<proteinExistence type="predicted"/>
<comment type="caution">
    <text evidence="1">The sequence shown here is derived from an EMBL/GenBank/DDBJ whole genome shotgun (WGS) entry which is preliminary data.</text>
</comment>
<keyword evidence="2" id="KW-1185">Reference proteome</keyword>
<evidence type="ECO:0000313" key="2">
    <source>
        <dbReference type="Proteomes" id="UP000193719"/>
    </source>
</evidence>
<protein>
    <submittedName>
        <fullName evidence="1">Uncharacterized protein</fullName>
    </submittedName>
</protein>
<dbReference type="AlphaFoldDB" id="A0A1Y1VD38"/>
<gene>
    <name evidence="1" type="ORF">BCR36DRAFT_582765</name>
</gene>
<dbReference type="Proteomes" id="UP000193719">
    <property type="component" value="Unassembled WGS sequence"/>
</dbReference>
<dbReference type="OrthoDB" id="2136292at2759"/>
<dbReference type="EMBL" id="MCFH01000016">
    <property type="protein sequence ID" value="ORX52255.1"/>
    <property type="molecule type" value="Genomic_DNA"/>
</dbReference>
<accession>A0A1Y1VD38</accession>
<evidence type="ECO:0000313" key="1">
    <source>
        <dbReference type="EMBL" id="ORX52255.1"/>
    </source>
</evidence>
<organism evidence="1 2">
    <name type="scientific">Piromyces finnis</name>
    <dbReference type="NCBI Taxonomy" id="1754191"/>
    <lineage>
        <taxon>Eukaryota</taxon>
        <taxon>Fungi</taxon>
        <taxon>Fungi incertae sedis</taxon>
        <taxon>Chytridiomycota</taxon>
        <taxon>Chytridiomycota incertae sedis</taxon>
        <taxon>Neocallimastigomycetes</taxon>
        <taxon>Neocallimastigales</taxon>
        <taxon>Neocallimastigaceae</taxon>
        <taxon>Piromyces</taxon>
    </lineage>
</organism>